<dbReference type="GO" id="GO:0005506">
    <property type="term" value="F:iron ion binding"/>
    <property type="evidence" value="ECO:0007669"/>
    <property type="project" value="InterPro"/>
</dbReference>
<dbReference type="Proteomes" id="UP001417504">
    <property type="component" value="Unassembled WGS sequence"/>
</dbReference>
<reference evidence="1 2" key="1">
    <citation type="submission" date="2024-01" db="EMBL/GenBank/DDBJ databases">
        <title>Genome assemblies of Stephania.</title>
        <authorList>
            <person name="Yang L."/>
        </authorList>
    </citation>
    <scope>NUCLEOTIDE SEQUENCE [LARGE SCALE GENOMIC DNA]</scope>
    <source>
        <strain evidence="1">QJT</strain>
        <tissue evidence="1">Leaf</tissue>
    </source>
</reference>
<dbReference type="GO" id="GO:0016705">
    <property type="term" value="F:oxidoreductase activity, acting on paired donors, with incorporation or reduction of molecular oxygen"/>
    <property type="evidence" value="ECO:0007669"/>
    <property type="project" value="InterPro"/>
</dbReference>
<evidence type="ECO:0000313" key="1">
    <source>
        <dbReference type="EMBL" id="KAK9130400.1"/>
    </source>
</evidence>
<evidence type="ECO:0000313" key="2">
    <source>
        <dbReference type="Proteomes" id="UP001417504"/>
    </source>
</evidence>
<dbReference type="InterPro" id="IPR036396">
    <property type="entry name" value="Cyt_P450_sf"/>
</dbReference>
<keyword evidence="2" id="KW-1185">Reference proteome</keyword>
<proteinExistence type="predicted"/>
<gene>
    <name evidence="1" type="ORF">Sjap_010887</name>
</gene>
<sequence>MERYYFPFGSGRRACRGMELVKVEVADAVANLGMEVAKEGIILEGCFGHFSTKTAFFPFKCESE</sequence>
<comment type="caution">
    <text evidence="1">The sequence shown here is derived from an EMBL/GenBank/DDBJ whole genome shotgun (WGS) entry which is preliminary data.</text>
</comment>
<accession>A0AAP0JBA6</accession>
<organism evidence="1 2">
    <name type="scientific">Stephania japonica</name>
    <dbReference type="NCBI Taxonomy" id="461633"/>
    <lineage>
        <taxon>Eukaryota</taxon>
        <taxon>Viridiplantae</taxon>
        <taxon>Streptophyta</taxon>
        <taxon>Embryophyta</taxon>
        <taxon>Tracheophyta</taxon>
        <taxon>Spermatophyta</taxon>
        <taxon>Magnoliopsida</taxon>
        <taxon>Ranunculales</taxon>
        <taxon>Menispermaceae</taxon>
        <taxon>Menispermoideae</taxon>
        <taxon>Cissampelideae</taxon>
        <taxon>Stephania</taxon>
    </lineage>
</organism>
<dbReference type="GO" id="GO:0020037">
    <property type="term" value="F:heme binding"/>
    <property type="evidence" value="ECO:0007669"/>
    <property type="project" value="InterPro"/>
</dbReference>
<dbReference type="SUPFAM" id="SSF48264">
    <property type="entry name" value="Cytochrome P450"/>
    <property type="match status" value="1"/>
</dbReference>
<dbReference type="EMBL" id="JBBNAE010000004">
    <property type="protein sequence ID" value="KAK9130400.1"/>
    <property type="molecule type" value="Genomic_DNA"/>
</dbReference>
<name>A0AAP0JBA6_9MAGN</name>
<evidence type="ECO:0008006" key="3">
    <source>
        <dbReference type="Google" id="ProtNLM"/>
    </source>
</evidence>
<dbReference type="AlphaFoldDB" id="A0AAP0JBA6"/>
<protein>
    <recommendedName>
        <fullName evidence="3">Cytochrome P450</fullName>
    </recommendedName>
</protein>
<dbReference type="GO" id="GO:0004497">
    <property type="term" value="F:monooxygenase activity"/>
    <property type="evidence" value="ECO:0007669"/>
    <property type="project" value="InterPro"/>
</dbReference>